<dbReference type="EMBL" id="ACBZ01000123">
    <property type="protein sequence ID" value="EEG48848.1"/>
    <property type="molecule type" value="Genomic_DNA"/>
</dbReference>
<dbReference type="AlphaFoldDB" id="C0CN60"/>
<organism evidence="1 2">
    <name type="scientific">Blautia hydrogenotrophica (strain DSM 10507 / JCM 14656 / S5a33)</name>
    <name type="common">Ruminococcus hydrogenotrophicus</name>
    <dbReference type="NCBI Taxonomy" id="476272"/>
    <lineage>
        <taxon>Bacteria</taxon>
        <taxon>Bacillati</taxon>
        <taxon>Bacillota</taxon>
        <taxon>Clostridia</taxon>
        <taxon>Lachnospirales</taxon>
        <taxon>Lachnospiraceae</taxon>
        <taxon>Blautia</taxon>
    </lineage>
</organism>
<sequence>MRTLHQCTDAKGSFGDEDLKLPFFCYRKETSIFNWSKCEKVIT</sequence>
<proteinExistence type="predicted"/>
<comment type="caution">
    <text evidence="1">The sequence shown here is derived from an EMBL/GenBank/DDBJ whole genome shotgun (WGS) entry which is preliminary data.</text>
</comment>
<name>C0CN60_BLAHS</name>
<keyword evidence="2" id="KW-1185">Reference proteome</keyword>
<protein>
    <submittedName>
        <fullName evidence="1">Uncharacterized protein</fullName>
    </submittedName>
</protein>
<dbReference type="HOGENOM" id="CLU_3230361_0_0_9"/>
<dbReference type="PATRIC" id="fig|476272.21.peg.1730"/>
<reference evidence="1 2" key="1">
    <citation type="submission" date="2009-01" db="EMBL/GenBank/DDBJ databases">
        <authorList>
            <person name="Fulton L."/>
            <person name="Clifton S."/>
            <person name="Fulton B."/>
            <person name="Xu J."/>
            <person name="Minx P."/>
            <person name="Pepin K.H."/>
            <person name="Johnson M."/>
            <person name="Bhonagiri V."/>
            <person name="Nash W.E."/>
            <person name="Mardis E.R."/>
            <person name="Wilson R.K."/>
        </authorList>
    </citation>
    <scope>NUCLEOTIDE SEQUENCE [LARGE SCALE GENOMIC DNA]</scope>
    <source>
        <strain evidence="2">DSM 10507 / JCM 14656 / S5a33</strain>
    </source>
</reference>
<reference evidence="1 2" key="2">
    <citation type="submission" date="2009-02" db="EMBL/GenBank/DDBJ databases">
        <title>Draft genome sequence of Blautia hydrogenotrophica DSM 10507 (Ruminococcus hydrogenotrophicus DSM 10507).</title>
        <authorList>
            <person name="Sudarsanam P."/>
            <person name="Ley R."/>
            <person name="Guruge J."/>
            <person name="Turnbaugh P.J."/>
            <person name="Mahowald M."/>
            <person name="Liep D."/>
            <person name="Gordon J."/>
        </authorList>
    </citation>
    <scope>NUCLEOTIDE SEQUENCE [LARGE SCALE GENOMIC DNA]</scope>
    <source>
        <strain evidence="2">DSM 10507 / JCM 14656 / S5a33</strain>
    </source>
</reference>
<accession>C0CN60</accession>
<evidence type="ECO:0000313" key="2">
    <source>
        <dbReference type="Proteomes" id="UP000003100"/>
    </source>
</evidence>
<evidence type="ECO:0000313" key="1">
    <source>
        <dbReference type="EMBL" id="EEG48848.1"/>
    </source>
</evidence>
<dbReference type="Proteomes" id="UP000003100">
    <property type="component" value="Unassembled WGS sequence"/>
</dbReference>
<gene>
    <name evidence="1" type="ORF">RUMHYD_02298</name>
</gene>